<accession>A0AAV1HPS8</accession>
<comment type="caution">
    <text evidence="2">The sequence shown here is derived from an EMBL/GenBank/DDBJ whole genome shotgun (WGS) entry which is preliminary data.</text>
</comment>
<organism evidence="2 3">
    <name type="scientific">Coccomyxa viridis</name>
    <dbReference type="NCBI Taxonomy" id="1274662"/>
    <lineage>
        <taxon>Eukaryota</taxon>
        <taxon>Viridiplantae</taxon>
        <taxon>Chlorophyta</taxon>
        <taxon>core chlorophytes</taxon>
        <taxon>Trebouxiophyceae</taxon>
        <taxon>Trebouxiophyceae incertae sedis</taxon>
        <taxon>Coccomyxaceae</taxon>
        <taxon>Coccomyxa</taxon>
    </lineage>
</organism>
<protein>
    <submittedName>
        <fullName evidence="2">Uncharacterized protein</fullName>
    </submittedName>
</protein>
<dbReference type="EMBL" id="CAUYUE010000001">
    <property type="protein sequence ID" value="CAK0733513.1"/>
    <property type="molecule type" value="Genomic_DNA"/>
</dbReference>
<evidence type="ECO:0000256" key="1">
    <source>
        <dbReference type="SAM" id="MobiDB-lite"/>
    </source>
</evidence>
<feature type="region of interest" description="Disordered" evidence="1">
    <location>
        <begin position="208"/>
        <end position="242"/>
    </location>
</feature>
<dbReference type="AlphaFoldDB" id="A0AAV1HPS8"/>
<keyword evidence="3" id="KW-1185">Reference proteome</keyword>
<evidence type="ECO:0000313" key="2">
    <source>
        <dbReference type="EMBL" id="CAK0733513.1"/>
    </source>
</evidence>
<gene>
    <name evidence="2" type="ORF">CVIRNUC_000287</name>
</gene>
<sequence length="242" mass="25823">MYGTCLRLRAPYATSSARSYALVPTKAAMRLSKAQAFWTCCALLLALTVSNSHAARPSPTQPAAHLPIDPNKDADVATVADGSASLLRLVQQACTSMLTQSKLFDPADIRLAVKNLNLPARFDLLNSGKGDLPGKIVEFKSTAVFKQANPAKDLGTLTVILDADKDGVQKHSKLAQRPHFGYTINYSAGKQKTVGHVYFPAATKLPAFRSGDPKGGKPTAHGPVTLSNTKESTLTDTTLPYT</sequence>
<evidence type="ECO:0000313" key="3">
    <source>
        <dbReference type="Proteomes" id="UP001314263"/>
    </source>
</evidence>
<dbReference type="Proteomes" id="UP001314263">
    <property type="component" value="Unassembled WGS sequence"/>
</dbReference>
<name>A0AAV1HPS8_9CHLO</name>
<proteinExistence type="predicted"/>
<reference evidence="2 3" key="1">
    <citation type="submission" date="2023-10" db="EMBL/GenBank/DDBJ databases">
        <authorList>
            <person name="Maclean D."/>
            <person name="Macfadyen A."/>
        </authorList>
    </citation>
    <scope>NUCLEOTIDE SEQUENCE [LARGE SCALE GENOMIC DNA]</scope>
</reference>
<feature type="compositionally biased region" description="Polar residues" evidence="1">
    <location>
        <begin position="225"/>
        <end position="242"/>
    </location>
</feature>